<protein>
    <submittedName>
        <fullName evidence="1">Uncharacterized protein</fullName>
    </submittedName>
</protein>
<gene>
    <name evidence="1" type="ORF">CEXT_347731</name>
</gene>
<name>A0AAV4SLF6_CAEEX</name>
<dbReference type="AlphaFoldDB" id="A0AAV4SLF6"/>
<evidence type="ECO:0000313" key="2">
    <source>
        <dbReference type="Proteomes" id="UP001054945"/>
    </source>
</evidence>
<dbReference type="EMBL" id="BPLR01009521">
    <property type="protein sequence ID" value="GIY32523.1"/>
    <property type="molecule type" value="Genomic_DNA"/>
</dbReference>
<proteinExistence type="predicted"/>
<reference evidence="1 2" key="1">
    <citation type="submission" date="2021-06" db="EMBL/GenBank/DDBJ databases">
        <title>Caerostris extrusa draft genome.</title>
        <authorList>
            <person name="Kono N."/>
            <person name="Arakawa K."/>
        </authorList>
    </citation>
    <scope>NUCLEOTIDE SEQUENCE [LARGE SCALE GENOMIC DNA]</scope>
</reference>
<sequence length="107" mass="12456">MLANQVPLTKGSFFARKGWERSISSSIKSQQMSNGLWFTEIKDYTMDVLSSFWTERRANTPDFSSMCQAGEKKKWRLIGLPRLHVLRRQTNTIFLFIQIIPSQKAKN</sequence>
<dbReference type="Proteomes" id="UP001054945">
    <property type="component" value="Unassembled WGS sequence"/>
</dbReference>
<keyword evidence="2" id="KW-1185">Reference proteome</keyword>
<accession>A0AAV4SLF6</accession>
<organism evidence="1 2">
    <name type="scientific">Caerostris extrusa</name>
    <name type="common">Bark spider</name>
    <name type="synonym">Caerostris bankana</name>
    <dbReference type="NCBI Taxonomy" id="172846"/>
    <lineage>
        <taxon>Eukaryota</taxon>
        <taxon>Metazoa</taxon>
        <taxon>Ecdysozoa</taxon>
        <taxon>Arthropoda</taxon>
        <taxon>Chelicerata</taxon>
        <taxon>Arachnida</taxon>
        <taxon>Araneae</taxon>
        <taxon>Araneomorphae</taxon>
        <taxon>Entelegynae</taxon>
        <taxon>Araneoidea</taxon>
        <taxon>Araneidae</taxon>
        <taxon>Caerostris</taxon>
    </lineage>
</organism>
<evidence type="ECO:0000313" key="1">
    <source>
        <dbReference type="EMBL" id="GIY32523.1"/>
    </source>
</evidence>
<comment type="caution">
    <text evidence="1">The sequence shown here is derived from an EMBL/GenBank/DDBJ whole genome shotgun (WGS) entry which is preliminary data.</text>
</comment>